<dbReference type="RefSeq" id="WP_144761615.1">
    <property type="nucleotide sequence ID" value="NZ_VMNW02000116.1"/>
</dbReference>
<dbReference type="EMBL" id="VMNW02000116">
    <property type="protein sequence ID" value="KAA9150510.1"/>
    <property type="molecule type" value="Genomic_DNA"/>
</dbReference>
<gene>
    <name evidence="2" type="ORF">FPZ12_040950</name>
</gene>
<evidence type="ECO:0000313" key="2">
    <source>
        <dbReference type="EMBL" id="KAA9150510.1"/>
    </source>
</evidence>
<protein>
    <submittedName>
        <fullName evidence="2">ABC transporter substrate-binding protein</fullName>
    </submittedName>
</protein>
<dbReference type="Gene3D" id="3.40.190.10">
    <property type="entry name" value="Periplasmic binding protein-like II"/>
    <property type="match status" value="2"/>
</dbReference>
<dbReference type="Proteomes" id="UP000319769">
    <property type="component" value="Unassembled WGS sequence"/>
</dbReference>
<evidence type="ECO:0000259" key="1">
    <source>
        <dbReference type="Pfam" id="PF09084"/>
    </source>
</evidence>
<name>A0A5N0UL76_9PSEU</name>
<dbReference type="Pfam" id="PF09084">
    <property type="entry name" value="NMT1"/>
    <property type="match status" value="1"/>
</dbReference>
<feature type="domain" description="SsuA/THI5-like" evidence="1">
    <location>
        <begin position="47"/>
        <end position="136"/>
    </location>
</feature>
<reference evidence="2" key="1">
    <citation type="submission" date="2019-09" db="EMBL/GenBank/DDBJ databases">
        <authorList>
            <person name="Teo W.F.A."/>
            <person name="Duangmal K."/>
        </authorList>
    </citation>
    <scope>NUCLEOTIDE SEQUENCE [LARGE SCALE GENOMIC DNA]</scope>
    <source>
        <strain evidence="2">K81G1</strain>
    </source>
</reference>
<keyword evidence="3" id="KW-1185">Reference proteome</keyword>
<dbReference type="SUPFAM" id="SSF53850">
    <property type="entry name" value="Periplasmic binding protein-like II"/>
    <property type="match status" value="1"/>
</dbReference>
<dbReference type="InterPro" id="IPR015168">
    <property type="entry name" value="SsuA/THI5"/>
</dbReference>
<evidence type="ECO:0000313" key="3">
    <source>
        <dbReference type="Proteomes" id="UP000319769"/>
    </source>
</evidence>
<accession>A0A5N0UL76</accession>
<sequence>MTALSIVLGPHGQVRDLREGTVRVPGFELKFTEVKRMPDAYREMARSQPYDVCEMAPTSYLMAVAAGAPITALPIPMTRRFRHAGVLARPGITGPKDLEGKRVGVRAYAVTAAVWTRGIHAEEYGVDPGKITWLTQEHENVRAFGLPANVHRADRPLADLLRDGKLDAAFAGLAGAGDAEGLTDVVPDAEKRERDWFARTGIYPLHGVIVVRDEVLRAHPELPGALFEAFGQAKENYLARIRSGEADGPEDRRYRKLAAIVGDPLPYGLAENADSLVALVRYAHEQGLIPDRPPIDQVFPDPRKESV</sequence>
<proteinExistence type="predicted"/>
<organism evidence="2 3">
    <name type="scientific">Amycolatopsis acidicola</name>
    <dbReference type="NCBI Taxonomy" id="2596893"/>
    <lineage>
        <taxon>Bacteria</taxon>
        <taxon>Bacillati</taxon>
        <taxon>Actinomycetota</taxon>
        <taxon>Actinomycetes</taxon>
        <taxon>Pseudonocardiales</taxon>
        <taxon>Pseudonocardiaceae</taxon>
        <taxon>Amycolatopsis</taxon>
    </lineage>
</organism>
<dbReference type="AlphaFoldDB" id="A0A5N0UL76"/>
<comment type="caution">
    <text evidence="2">The sequence shown here is derived from an EMBL/GenBank/DDBJ whole genome shotgun (WGS) entry which is preliminary data.</text>
</comment>
<dbReference type="OrthoDB" id="3805543at2"/>